<protein>
    <submittedName>
        <fullName evidence="3">Uncharacterized protein</fullName>
    </submittedName>
</protein>
<accession>A0AAN6MXT0</accession>
<feature type="transmembrane region" description="Helical" evidence="2">
    <location>
        <begin position="589"/>
        <end position="608"/>
    </location>
</feature>
<feature type="transmembrane region" description="Helical" evidence="2">
    <location>
        <begin position="816"/>
        <end position="842"/>
    </location>
</feature>
<gene>
    <name evidence="3" type="ORF">QBC46DRAFT_425492</name>
</gene>
<feature type="compositionally biased region" description="Low complexity" evidence="1">
    <location>
        <begin position="57"/>
        <end position="75"/>
    </location>
</feature>
<feature type="region of interest" description="Disordered" evidence="1">
    <location>
        <begin position="14"/>
        <end position="34"/>
    </location>
</feature>
<sequence length="1303" mass="139200">MSYQEYAQLGRRNNVAAAGSQPSPSGIASSNSERRLERQLYLSTSSFSVPRRAHLHSSSSSTSTDSTLSPSNSASQKNGNLLEAELGKGAGEKRPTLVDVDLPWRPFCLQRKVLVSFVVILAALVVLLEALWEYSVHHAGLPTHKVGYYLWRLGPTAVLCVLAGAWGRVDYQAKLSAPWIRLSKGAGDAEHVLLLDYVSVWRVVSVVKAAKNRDWVVVCTASVMVLLQLLVVTSTGLVSLAVVDRLGEGIPIALETEFMDNATGLDSGGALAFYGMVGLVQDNVTLPDGVSSTYAYQQFSLGSKLPPESTVRATVDGFTAGLDCETATLGVAVAGVQYSSQNQGVQFNTTVSAAGCNVTLPISSTQFLGNSSGTRGFARLGQGSCGSSTNADDQRLVVVFGTATIDTASLPNTTSSLSPLGSSSPVNGSIPQSVQLLCRPVYNISSVEVVKSSDGTLLSITPMRGQSRNLSNVQPWDIAQAFFKSYDNELANTYTDTTPSFYQPQAVDVDAAMYLALNLGLTSNAGNPVPLESLLNATTLERLVNAYFQQYTALLASASLTQRTTTPATGTADVVGEERLLVSSFATQLIAALLGLSTILAIVAFLLVPRKGLLPRDPGTIMDTAALIANSRGLLQSLRGTGGGDMSVIRDRLRGSEYYTGVEAYERTSDSGSGYFKIFGGAPQASPDFVEQTENFPYPSFLHPLQRLAGLVVVIGLIVTLDLTLQYSGRNGGLADADDYDENGATYKHLLWTIVPTLVLGLLALYLIATDFSIRVLAPYTTLRTGASFEQSMSLNLVDKATPVVLYQSLFRVRNLAVAGASAAVLLASLSLVLGSTLFSAVTIPATASCQVLSQDFFANSKGAPDQNGTVLASLVLDANTTYPPFTYRDLSFPTLALASVPDDYDDMEMGLPDGLIVTATVPAVRPALACRMFNPTEISTSMGSSLQITLAGEANVINITMMQQNLGNSNDTTITDQGFFGKGVYSPIPNGNTTISHWVWVWGQFEPNGTASAVSALACNETLEQVNATINFRGPALNISPDQPPVPDETTVTPYPVTLPDLSYNNLAAVQPSNRLDPFFGLLISSRYGIPLSSLSSTVPSIAQEVMDAIVFQHKIIRTQVVSASSRQPTSDPTVYPATLTVTDLDSGAQRRVVQDQITTRVLQALLASILVSTLTSWLTHPKPNTVLPRPPTSIASLASYLADGNVFGLLGRGAEWQTNDGVYSYFKDGLHVTMGFRLDWQQVRRRRRDQALLSTGLEREVFGISAIRTGGWGGGENVGLGLQARVGLGHRSHVRDWGWRT</sequence>
<feature type="region of interest" description="Disordered" evidence="1">
    <location>
        <begin position="52"/>
        <end position="77"/>
    </location>
</feature>
<keyword evidence="4" id="KW-1185">Reference proteome</keyword>
<proteinExistence type="predicted"/>
<evidence type="ECO:0000313" key="3">
    <source>
        <dbReference type="EMBL" id="KAK3934841.1"/>
    </source>
</evidence>
<dbReference type="EMBL" id="MU853957">
    <property type="protein sequence ID" value="KAK3934841.1"/>
    <property type="molecule type" value="Genomic_DNA"/>
</dbReference>
<evidence type="ECO:0000256" key="1">
    <source>
        <dbReference type="SAM" id="MobiDB-lite"/>
    </source>
</evidence>
<keyword evidence="2" id="KW-0472">Membrane</keyword>
<keyword evidence="2" id="KW-0812">Transmembrane</keyword>
<evidence type="ECO:0000256" key="2">
    <source>
        <dbReference type="SAM" id="Phobius"/>
    </source>
</evidence>
<keyword evidence="2" id="KW-1133">Transmembrane helix</keyword>
<organism evidence="3 4">
    <name type="scientific">Diplogelasinospora grovesii</name>
    <dbReference type="NCBI Taxonomy" id="303347"/>
    <lineage>
        <taxon>Eukaryota</taxon>
        <taxon>Fungi</taxon>
        <taxon>Dikarya</taxon>
        <taxon>Ascomycota</taxon>
        <taxon>Pezizomycotina</taxon>
        <taxon>Sordariomycetes</taxon>
        <taxon>Sordariomycetidae</taxon>
        <taxon>Sordariales</taxon>
        <taxon>Diplogelasinosporaceae</taxon>
        <taxon>Diplogelasinospora</taxon>
    </lineage>
</organism>
<feature type="transmembrane region" description="Helical" evidence="2">
    <location>
        <begin position="113"/>
        <end position="134"/>
    </location>
</feature>
<feature type="transmembrane region" description="Helical" evidence="2">
    <location>
        <begin position="708"/>
        <end position="729"/>
    </location>
</feature>
<dbReference type="Pfam" id="PF11915">
    <property type="entry name" value="DUF3433"/>
    <property type="match status" value="2"/>
</dbReference>
<reference evidence="4" key="1">
    <citation type="journal article" date="2023" name="Mol. Phylogenet. Evol.">
        <title>Genome-scale phylogeny and comparative genomics of the fungal order Sordariales.</title>
        <authorList>
            <person name="Hensen N."/>
            <person name="Bonometti L."/>
            <person name="Westerberg I."/>
            <person name="Brannstrom I.O."/>
            <person name="Guillou S."/>
            <person name="Cros-Aarteil S."/>
            <person name="Calhoun S."/>
            <person name="Haridas S."/>
            <person name="Kuo A."/>
            <person name="Mondo S."/>
            <person name="Pangilinan J."/>
            <person name="Riley R."/>
            <person name="LaButti K."/>
            <person name="Andreopoulos B."/>
            <person name="Lipzen A."/>
            <person name="Chen C."/>
            <person name="Yan M."/>
            <person name="Daum C."/>
            <person name="Ng V."/>
            <person name="Clum A."/>
            <person name="Steindorff A."/>
            <person name="Ohm R.A."/>
            <person name="Martin F."/>
            <person name="Silar P."/>
            <person name="Natvig D.O."/>
            <person name="Lalanne C."/>
            <person name="Gautier V."/>
            <person name="Ament-Velasquez S.L."/>
            <person name="Kruys A."/>
            <person name="Hutchinson M.I."/>
            <person name="Powell A.J."/>
            <person name="Barry K."/>
            <person name="Miller A.N."/>
            <person name="Grigoriev I.V."/>
            <person name="Debuchy R."/>
            <person name="Gladieux P."/>
            <person name="Hiltunen Thoren M."/>
            <person name="Johannesson H."/>
        </authorList>
    </citation>
    <scope>NUCLEOTIDE SEQUENCE [LARGE SCALE GENOMIC DNA]</scope>
    <source>
        <strain evidence="4">CBS 340.73</strain>
    </source>
</reference>
<dbReference type="Proteomes" id="UP001303473">
    <property type="component" value="Unassembled WGS sequence"/>
</dbReference>
<dbReference type="InterPro" id="IPR021840">
    <property type="entry name" value="DUF3433"/>
</dbReference>
<dbReference type="PANTHER" id="PTHR37544">
    <property type="entry name" value="SPRAY-RELATED"/>
    <property type="match status" value="1"/>
</dbReference>
<feature type="transmembrane region" description="Helical" evidence="2">
    <location>
        <begin position="215"/>
        <end position="243"/>
    </location>
</feature>
<dbReference type="PANTHER" id="PTHR37544:SF3">
    <property type="entry name" value="SPRAY"/>
    <property type="match status" value="1"/>
</dbReference>
<feature type="transmembrane region" description="Helical" evidence="2">
    <location>
        <begin position="749"/>
        <end position="769"/>
    </location>
</feature>
<name>A0AAN6MXT0_9PEZI</name>
<feature type="compositionally biased region" description="Polar residues" evidence="1">
    <location>
        <begin position="20"/>
        <end position="31"/>
    </location>
</feature>
<comment type="caution">
    <text evidence="3">The sequence shown here is derived from an EMBL/GenBank/DDBJ whole genome shotgun (WGS) entry which is preliminary data.</text>
</comment>
<feature type="transmembrane region" description="Helical" evidence="2">
    <location>
        <begin position="146"/>
        <end position="166"/>
    </location>
</feature>
<evidence type="ECO:0000313" key="4">
    <source>
        <dbReference type="Proteomes" id="UP001303473"/>
    </source>
</evidence>